<dbReference type="PANTHER" id="PTHR33387:SF3">
    <property type="entry name" value="DUF985 DOMAIN-CONTAINING PROTEIN"/>
    <property type="match status" value="1"/>
</dbReference>
<dbReference type="OrthoDB" id="9798288at2"/>
<evidence type="ECO:0000313" key="3">
    <source>
        <dbReference type="Proteomes" id="UP000186040"/>
    </source>
</evidence>
<evidence type="ECO:0000259" key="1">
    <source>
        <dbReference type="Pfam" id="PF06172"/>
    </source>
</evidence>
<sequence>MITPVTPDLIRTTLDLHPLPQEGGLWTQSWRTEDFSTIYYLLERPDFSAWHRLDFPEVYAYHAGDPLTLHTLGDGGLVQRTLGVDLAAGERPQAVVPAGTWQASESAGWTLVSTVVVPAYTDECVEFSGDLAERFPEHAGLVARLSR</sequence>
<dbReference type="InterPro" id="IPR009327">
    <property type="entry name" value="Cupin_DUF985"/>
</dbReference>
<dbReference type="InterPro" id="IPR039935">
    <property type="entry name" value="YML079W-like"/>
</dbReference>
<dbReference type="PANTHER" id="PTHR33387">
    <property type="entry name" value="RMLC-LIKE JELLY ROLL FOLD PROTEIN"/>
    <property type="match status" value="1"/>
</dbReference>
<dbReference type="InterPro" id="IPR014710">
    <property type="entry name" value="RmlC-like_jellyroll"/>
</dbReference>
<proteinExistence type="predicted"/>
<dbReference type="InterPro" id="IPR011051">
    <property type="entry name" value="RmlC_Cupin_sf"/>
</dbReference>
<dbReference type="STRING" id="1193682.BJP25_09625"/>
<dbReference type="Pfam" id="PF06172">
    <property type="entry name" value="Cupin_5"/>
    <property type="match status" value="1"/>
</dbReference>
<dbReference type="CDD" id="cd06121">
    <property type="entry name" value="cupin_YML079wp"/>
    <property type="match status" value="1"/>
</dbReference>
<gene>
    <name evidence="2" type="ORF">BJP25_09625</name>
</gene>
<dbReference type="Proteomes" id="UP000186040">
    <property type="component" value="Unassembled WGS sequence"/>
</dbReference>
<keyword evidence="3" id="KW-1185">Reference proteome</keyword>
<dbReference type="RefSeq" id="WP_075973437.1">
    <property type="nucleotide sequence ID" value="NZ_MKQR01000006.1"/>
</dbReference>
<feature type="domain" description="DUF985" evidence="1">
    <location>
        <begin position="13"/>
        <end position="127"/>
    </location>
</feature>
<dbReference type="EMBL" id="MKQR01000006">
    <property type="protein sequence ID" value="OLR94870.1"/>
    <property type="molecule type" value="Genomic_DNA"/>
</dbReference>
<organism evidence="2 3">
    <name type="scientific">Actinokineospora bangkokensis</name>
    <dbReference type="NCBI Taxonomy" id="1193682"/>
    <lineage>
        <taxon>Bacteria</taxon>
        <taxon>Bacillati</taxon>
        <taxon>Actinomycetota</taxon>
        <taxon>Actinomycetes</taxon>
        <taxon>Pseudonocardiales</taxon>
        <taxon>Pseudonocardiaceae</taxon>
        <taxon>Actinokineospora</taxon>
    </lineage>
</organism>
<dbReference type="AlphaFoldDB" id="A0A1Q9LS81"/>
<protein>
    <recommendedName>
        <fullName evidence="1">DUF985 domain-containing protein</fullName>
    </recommendedName>
</protein>
<dbReference type="Gene3D" id="2.60.120.10">
    <property type="entry name" value="Jelly Rolls"/>
    <property type="match status" value="1"/>
</dbReference>
<comment type="caution">
    <text evidence="2">The sequence shown here is derived from an EMBL/GenBank/DDBJ whole genome shotgun (WGS) entry which is preliminary data.</text>
</comment>
<evidence type="ECO:0000313" key="2">
    <source>
        <dbReference type="EMBL" id="OLR94870.1"/>
    </source>
</evidence>
<reference evidence="2 3" key="1">
    <citation type="submission" date="2016-10" db="EMBL/GenBank/DDBJ databases">
        <title>The Draft Genome Sequence of Actinokineospora bangkokensis 44EHWT reveals the biosynthetic pathway of antifungal compounds Thailandins with unusual extender unit butylmalonyl-CoA.</title>
        <authorList>
            <person name="Greule A."/>
            <person name="Intra B."/>
            <person name="Flemming S."/>
            <person name="Rommel M.G."/>
            <person name="Panbangred W."/>
            <person name="Bechthold A."/>
        </authorList>
    </citation>
    <scope>NUCLEOTIDE SEQUENCE [LARGE SCALE GENOMIC DNA]</scope>
    <source>
        <strain evidence="2 3">44EHW</strain>
    </source>
</reference>
<accession>A0A1Q9LS81</accession>
<dbReference type="SUPFAM" id="SSF51182">
    <property type="entry name" value="RmlC-like cupins"/>
    <property type="match status" value="1"/>
</dbReference>
<name>A0A1Q9LS81_9PSEU</name>